<evidence type="ECO:0000313" key="4">
    <source>
        <dbReference type="EMBL" id="MEC1177974.1"/>
    </source>
</evidence>
<dbReference type="Proteomes" id="UP001344888">
    <property type="component" value="Unassembled WGS sequence"/>
</dbReference>
<sequence length="141" mass="16236">MIELWTNTNKVDVLMDIWLNTNIEAHEFIPAEYWHGNYELVKRMLPEADLYTFSQDGKIIGFAGIVEASYIAGIFVLKEWQAQGVGKALLDVCKAKYDKLTLDVYDKNTRAIAFYKNNGFTVVSESIDNNTGEVEYHMEWK</sequence>
<gene>
    <name evidence="4" type="ORF">P9B03_05710</name>
</gene>
<keyword evidence="5" id="KW-1185">Reference proteome</keyword>
<name>A0AAW9NQE8_9BACL</name>
<dbReference type="Gene3D" id="3.40.630.30">
    <property type="match status" value="1"/>
</dbReference>
<dbReference type="PANTHER" id="PTHR43800">
    <property type="entry name" value="PEPTIDYL-LYSINE N-ACETYLTRANSFERASE YJAB"/>
    <property type="match status" value="1"/>
</dbReference>
<evidence type="ECO:0000313" key="5">
    <source>
        <dbReference type="Proteomes" id="UP001344888"/>
    </source>
</evidence>
<keyword evidence="1 4" id="KW-0808">Transferase</keyword>
<reference evidence="4 5" key="1">
    <citation type="submission" date="2023-03" db="EMBL/GenBank/DDBJ databases">
        <title>Bacillus Genome Sequencing.</title>
        <authorList>
            <person name="Dunlap C."/>
        </authorList>
    </citation>
    <scope>NUCLEOTIDE SEQUENCE [LARGE SCALE GENOMIC DNA]</scope>
    <source>
        <strain evidence="4 5">B-59205</strain>
    </source>
</reference>
<comment type="caution">
    <text evidence="4">The sequence shown here is derived from an EMBL/GenBank/DDBJ whole genome shotgun (WGS) entry which is preliminary data.</text>
</comment>
<protein>
    <submittedName>
        <fullName evidence="4">N-acetyltransferase</fullName>
        <ecNumber evidence="4">2.3.1.-</ecNumber>
    </submittedName>
</protein>
<dbReference type="PROSITE" id="PS51186">
    <property type="entry name" value="GNAT"/>
    <property type="match status" value="1"/>
</dbReference>
<dbReference type="SUPFAM" id="SSF55729">
    <property type="entry name" value="Acyl-CoA N-acyltransferases (Nat)"/>
    <property type="match status" value="1"/>
</dbReference>
<dbReference type="EC" id="2.3.1.-" evidence="4"/>
<evidence type="ECO:0000256" key="2">
    <source>
        <dbReference type="ARBA" id="ARBA00023315"/>
    </source>
</evidence>
<dbReference type="EMBL" id="JARSFG010000007">
    <property type="protein sequence ID" value="MEC1177974.1"/>
    <property type="molecule type" value="Genomic_DNA"/>
</dbReference>
<dbReference type="NCBIfam" id="NF007853">
    <property type="entry name" value="PRK10562.1"/>
    <property type="match status" value="1"/>
</dbReference>
<proteinExistence type="predicted"/>
<dbReference type="CDD" id="cd04301">
    <property type="entry name" value="NAT_SF"/>
    <property type="match status" value="1"/>
</dbReference>
<keyword evidence="2 4" id="KW-0012">Acyltransferase</keyword>
<dbReference type="PANTHER" id="PTHR43800:SF1">
    <property type="entry name" value="PEPTIDYL-LYSINE N-ACETYLTRANSFERASE YJAB"/>
    <property type="match status" value="1"/>
</dbReference>
<dbReference type="InterPro" id="IPR016181">
    <property type="entry name" value="Acyl_CoA_acyltransferase"/>
</dbReference>
<dbReference type="AlphaFoldDB" id="A0AAW9NQE8"/>
<evidence type="ECO:0000259" key="3">
    <source>
        <dbReference type="PROSITE" id="PS51186"/>
    </source>
</evidence>
<feature type="domain" description="N-acetyltransferase" evidence="3">
    <location>
        <begin position="2"/>
        <end position="141"/>
    </location>
</feature>
<dbReference type="GO" id="GO:0016747">
    <property type="term" value="F:acyltransferase activity, transferring groups other than amino-acyl groups"/>
    <property type="evidence" value="ECO:0007669"/>
    <property type="project" value="InterPro"/>
</dbReference>
<dbReference type="InterPro" id="IPR000182">
    <property type="entry name" value="GNAT_dom"/>
</dbReference>
<organism evidence="4 5">
    <name type="scientific">Metasolibacillus meyeri</name>
    <dbReference type="NCBI Taxonomy" id="1071052"/>
    <lineage>
        <taxon>Bacteria</taxon>
        <taxon>Bacillati</taxon>
        <taxon>Bacillota</taxon>
        <taxon>Bacilli</taxon>
        <taxon>Bacillales</taxon>
        <taxon>Caryophanaceae</taxon>
        <taxon>Metasolibacillus</taxon>
    </lineage>
</organism>
<dbReference type="Pfam" id="PF13673">
    <property type="entry name" value="Acetyltransf_10"/>
    <property type="match status" value="1"/>
</dbReference>
<evidence type="ECO:0000256" key="1">
    <source>
        <dbReference type="ARBA" id="ARBA00022679"/>
    </source>
</evidence>
<accession>A0AAW9NQE8</accession>
<dbReference type="RefSeq" id="WP_107841326.1">
    <property type="nucleotide sequence ID" value="NZ_JARSFG010000007.1"/>
</dbReference>